<feature type="transmembrane region" description="Helical" evidence="8">
    <location>
        <begin position="276"/>
        <end position="300"/>
    </location>
</feature>
<dbReference type="Pfam" id="PF00005">
    <property type="entry name" value="ABC_tran"/>
    <property type="match status" value="1"/>
</dbReference>
<dbReference type="SUPFAM" id="SSF52540">
    <property type="entry name" value="P-loop containing nucleoside triphosphate hydrolases"/>
    <property type="match status" value="1"/>
</dbReference>
<proteinExistence type="inferred from homology"/>
<keyword evidence="5 10" id="KW-0067">ATP-binding</keyword>
<dbReference type="GO" id="GO:0140359">
    <property type="term" value="F:ABC-type transporter activity"/>
    <property type="evidence" value="ECO:0007669"/>
    <property type="project" value="InterPro"/>
</dbReference>
<dbReference type="EMBL" id="LAYZ01000024">
    <property type="protein sequence ID" value="KKK33975.1"/>
    <property type="molecule type" value="Genomic_DNA"/>
</dbReference>
<dbReference type="SMART" id="SM00382">
    <property type="entry name" value="AAA"/>
    <property type="match status" value="1"/>
</dbReference>
<name>A0A0M2SMY9_9STAP</name>
<dbReference type="InterPro" id="IPR003593">
    <property type="entry name" value="AAA+_ATPase"/>
</dbReference>
<dbReference type="CDD" id="cd03220">
    <property type="entry name" value="ABC_KpsT_Wzt"/>
    <property type="match status" value="1"/>
</dbReference>
<keyword evidence="8" id="KW-0812">Transmembrane</keyword>
<dbReference type="AlphaFoldDB" id="A0A0M2SMY9"/>
<dbReference type="InterPro" id="IPR050683">
    <property type="entry name" value="Bact_Polysacc_Export_ATP-bd"/>
</dbReference>
<evidence type="ECO:0000256" key="6">
    <source>
        <dbReference type="ARBA" id="ARBA00022967"/>
    </source>
</evidence>
<dbReference type="FunFam" id="3.40.50.300:FF:003010">
    <property type="entry name" value="Teichoic acids export ATP-binding protein TagH"/>
    <property type="match status" value="1"/>
</dbReference>
<keyword evidence="2" id="KW-0813">Transport</keyword>
<dbReference type="PANTHER" id="PTHR46743:SF2">
    <property type="entry name" value="TEICHOIC ACIDS EXPORT ATP-BINDING PROTEIN TAGH"/>
    <property type="match status" value="1"/>
</dbReference>
<dbReference type="PANTHER" id="PTHR46743">
    <property type="entry name" value="TEICHOIC ACIDS EXPORT ATP-BINDING PROTEIN TAGH"/>
    <property type="match status" value="1"/>
</dbReference>
<dbReference type="InterPro" id="IPR003439">
    <property type="entry name" value="ABC_transporter-like_ATP-bd"/>
</dbReference>
<evidence type="ECO:0000256" key="8">
    <source>
        <dbReference type="SAM" id="Phobius"/>
    </source>
</evidence>
<gene>
    <name evidence="10" type="ORF">WN59_10270</name>
</gene>
<dbReference type="GO" id="GO:0016887">
    <property type="term" value="F:ATP hydrolysis activity"/>
    <property type="evidence" value="ECO:0007669"/>
    <property type="project" value="InterPro"/>
</dbReference>
<keyword evidence="4" id="KW-0547">Nucleotide-binding</keyword>
<dbReference type="GO" id="GO:0016020">
    <property type="term" value="C:membrane"/>
    <property type="evidence" value="ECO:0007669"/>
    <property type="project" value="InterPro"/>
</dbReference>
<dbReference type="InterPro" id="IPR015860">
    <property type="entry name" value="ABC_transpr_TagH-like"/>
</dbReference>
<accession>A0A0M2SMY9</accession>
<dbReference type="Gene3D" id="3.40.50.300">
    <property type="entry name" value="P-loop containing nucleotide triphosphate hydrolases"/>
    <property type="match status" value="1"/>
</dbReference>
<sequence length="302" mass="34061">MDYKVKVENVSKVYDLNRSKLSKIMSLFTLGHLYKEKTFYALRNIDFEVQSGDSVGIIGLNGSGKTTLSDLLGEVTVPTSGSIDINGKSSLIAINAGLNQDLTGEENIRMKCLMHGMSRSEIKDKYDDIVDFSELGEYIEQPIKSYSSGMRSRLGFAIAIHTDPDVLIVDEALSVGDSTFADKCLDRMKDFQKQGKTIFFVSHSAGQVEKMCNKAVWIQYGEMKEFGDALPIVESYNEFINEYKLLTKDEQLQYKEKMMEKQKEKSRRSKPKKDKAPISSLVPAFILFLLALFGVFFQVINL</sequence>
<evidence type="ECO:0000256" key="3">
    <source>
        <dbReference type="ARBA" id="ARBA00022475"/>
    </source>
</evidence>
<keyword evidence="3" id="KW-1003">Cell membrane</keyword>
<dbReference type="PROSITE" id="PS00211">
    <property type="entry name" value="ABC_TRANSPORTER_1"/>
    <property type="match status" value="1"/>
</dbReference>
<dbReference type="STRING" id="1432562.WN59_10270"/>
<dbReference type="InterPro" id="IPR017871">
    <property type="entry name" value="ABC_transporter-like_CS"/>
</dbReference>
<protein>
    <submittedName>
        <fullName evidence="10">Teichoic acid ABC transporter ATP-binding protein</fullName>
    </submittedName>
</protein>
<keyword evidence="6" id="KW-1278">Translocase</keyword>
<evidence type="ECO:0000256" key="5">
    <source>
        <dbReference type="ARBA" id="ARBA00022840"/>
    </source>
</evidence>
<evidence type="ECO:0000313" key="10">
    <source>
        <dbReference type="EMBL" id="KKK33975.1"/>
    </source>
</evidence>
<dbReference type="RefSeq" id="WP_046516845.1">
    <property type="nucleotide sequence ID" value="NZ_LAYZ01000024.1"/>
</dbReference>
<keyword evidence="7 8" id="KW-0472">Membrane</keyword>
<comment type="similarity">
    <text evidence="1">Belongs to the ABC transporter superfamily.</text>
</comment>
<organism evidence="10 11">
    <name type="scientific">Salinicoccus sediminis</name>
    <dbReference type="NCBI Taxonomy" id="1432562"/>
    <lineage>
        <taxon>Bacteria</taxon>
        <taxon>Bacillati</taxon>
        <taxon>Bacillota</taxon>
        <taxon>Bacilli</taxon>
        <taxon>Bacillales</taxon>
        <taxon>Staphylococcaceae</taxon>
        <taxon>Salinicoccus</taxon>
    </lineage>
</organism>
<dbReference type="PATRIC" id="fig|1432562.3.peg.2039"/>
<evidence type="ECO:0000313" key="11">
    <source>
        <dbReference type="Proteomes" id="UP000034287"/>
    </source>
</evidence>
<evidence type="ECO:0000259" key="9">
    <source>
        <dbReference type="PROSITE" id="PS50893"/>
    </source>
</evidence>
<evidence type="ECO:0000256" key="1">
    <source>
        <dbReference type="ARBA" id="ARBA00005417"/>
    </source>
</evidence>
<dbReference type="GO" id="GO:0005524">
    <property type="term" value="F:ATP binding"/>
    <property type="evidence" value="ECO:0007669"/>
    <property type="project" value="UniProtKB-KW"/>
</dbReference>
<evidence type="ECO:0000256" key="2">
    <source>
        <dbReference type="ARBA" id="ARBA00022448"/>
    </source>
</evidence>
<dbReference type="OrthoDB" id="9778870at2"/>
<reference evidence="10 11" key="1">
    <citation type="submission" date="2015-04" db="EMBL/GenBank/DDBJ databases">
        <title>Taxonomic description and genome sequence of Salinicoccus sediminis sp. nov., a novel hyper halotolerant bacterium isolated from marine sediment.</title>
        <authorList>
            <person name="Mathan Kumar R."/>
            <person name="Kaur G."/>
            <person name="Kumar N."/>
            <person name="Kumar A."/>
            <person name="Singh N.K."/>
            <person name="Kaur N."/>
            <person name="Mayilraj S."/>
        </authorList>
    </citation>
    <scope>NUCLEOTIDE SEQUENCE [LARGE SCALE GENOMIC DNA]</scope>
    <source>
        <strain evidence="10 11">SV-16</strain>
    </source>
</reference>
<keyword evidence="11" id="KW-1185">Reference proteome</keyword>
<comment type="caution">
    <text evidence="10">The sequence shown here is derived from an EMBL/GenBank/DDBJ whole genome shotgun (WGS) entry which is preliminary data.</text>
</comment>
<dbReference type="PROSITE" id="PS50893">
    <property type="entry name" value="ABC_TRANSPORTER_2"/>
    <property type="match status" value="1"/>
</dbReference>
<keyword evidence="8" id="KW-1133">Transmembrane helix</keyword>
<dbReference type="Proteomes" id="UP000034287">
    <property type="component" value="Unassembled WGS sequence"/>
</dbReference>
<feature type="domain" description="ABC transporter" evidence="9">
    <location>
        <begin position="5"/>
        <end position="245"/>
    </location>
</feature>
<dbReference type="InterPro" id="IPR027417">
    <property type="entry name" value="P-loop_NTPase"/>
</dbReference>
<evidence type="ECO:0000256" key="7">
    <source>
        <dbReference type="ARBA" id="ARBA00023136"/>
    </source>
</evidence>
<evidence type="ECO:0000256" key="4">
    <source>
        <dbReference type="ARBA" id="ARBA00022741"/>
    </source>
</evidence>